<dbReference type="PROSITE" id="PS00211">
    <property type="entry name" value="ABC_TRANSPORTER_1"/>
    <property type="match status" value="1"/>
</dbReference>
<evidence type="ECO:0000313" key="8">
    <source>
        <dbReference type="EMBL" id="MFC5290388.1"/>
    </source>
</evidence>
<dbReference type="RefSeq" id="WP_378250277.1">
    <property type="nucleotide sequence ID" value="NZ_JBHSKF010000016.1"/>
</dbReference>
<evidence type="ECO:0000256" key="2">
    <source>
        <dbReference type="ARBA" id="ARBA00005417"/>
    </source>
</evidence>
<dbReference type="InterPro" id="IPR003593">
    <property type="entry name" value="AAA+_ATPase"/>
</dbReference>
<sequence>MITARGLRRSFAVRGRTVEAVRGVDFDIGAGEIAAFLGPNGAGKTTTVRMLTTLLRPTGGQAVVAGKDLLADQRGVRRRIGCVAQGHGSAPDHQVREQIELQARIYGADKATAAAQAEKLMGELELSGLDKRVAKTLSGGQRRRLDLALGLVHTPRLVFLDEPTTGLDPQSRANLWAHIADLRAQRGATVFLTTHYLDEADALADRVFIMDNGTIVASGTPEELKSQVADDRITIGVPDHQRPRASAAVIALPGVSQVAATVAGLDFRVANGDALLVPLLRELDFAGVTATSVEVRRPTLDDVFLTLTGRSLREGAATVGAGR</sequence>
<dbReference type="InterPro" id="IPR017871">
    <property type="entry name" value="ABC_transporter-like_CS"/>
</dbReference>
<keyword evidence="9" id="KW-1185">Reference proteome</keyword>
<dbReference type="Pfam" id="PF00005">
    <property type="entry name" value="ABC_tran"/>
    <property type="match status" value="1"/>
</dbReference>
<comment type="caution">
    <text evidence="8">The sequence shown here is derived from an EMBL/GenBank/DDBJ whole genome shotgun (WGS) entry which is preliminary data.</text>
</comment>
<gene>
    <name evidence="8" type="ORF">ACFPM7_25325</name>
</gene>
<keyword evidence="5 8" id="KW-0067">ATP-binding</keyword>
<dbReference type="GO" id="GO:0005524">
    <property type="term" value="F:ATP binding"/>
    <property type="evidence" value="ECO:0007669"/>
    <property type="project" value="UniProtKB-KW"/>
</dbReference>
<evidence type="ECO:0000256" key="3">
    <source>
        <dbReference type="ARBA" id="ARBA00022448"/>
    </source>
</evidence>
<evidence type="ECO:0000256" key="5">
    <source>
        <dbReference type="ARBA" id="ARBA00022840"/>
    </source>
</evidence>
<comment type="subcellular location">
    <subcellularLocation>
        <location evidence="1">Cell membrane</location>
        <topology evidence="1">Peripheral membrane protein</topology>
    </subcellularLocation>
</comment>
<dbReference type="PANTHER" id="PTHR42711">
    <property type="entry name" value="ABC TRANSPORTER ATP-BINDING PROTEIN"/>
    <property type="match status" value="1"/>
</dbReference>
<comment type="similarity">
    <text evidence="2">Belongs to the ABC transporter superfamily.</text>
</comment>
<name>A0ABW0EVC1_9PSEU</name>
<dbReference type="PROSITE" id="PS50893">
    <property type="entry name" value="ABC_TRANSPORTER_2"/>
    <property type="match status" value="1"/>
</dbReference>
<reference evidence="9" key="1">
    <citation type="journal article" date="2019" name="Int. J. Syst. Evol. Microbiol.">
        <title>The Global Catalogue of Microorganisms (GCM) 10K type strain sequencing project: providing services to taxonomists for standard genome sequencing and annotation.</title>
        <authorList>
            <consortium name="The Broad Institute Genomics Platform"/>
            <consortium name="The Broad Institute Genome Sequencing Center for Infectious Disease"/>
            <person name="Wu L."/>
            <person name="Ma J."/>
        </authorList>
    </citation>
    <scope>NUCLEOTIDE SEQUENCE [LARGE SCALE GENOMIC DNA]</scope>
    <source>
        <strain evidence="9">CCUG 59778</strain>
    </source>
</reference>
<dbReference type="InterPro" id="IPR003439">
    <property type="entry name" value="ABC_transporter-like_ATP-bd"/>
</dbReference>
<dbReference type="SUPFAM" id="SSF52540">
    <property type="entry name" value="P-loop containing nucleoside triphosphate hydrolases"/>
    <property type="match status" value="1"/>
</dbReference>
<dbReference type="EMBL" id="JBHSKF010000016">
    <property type="protein sequence ID" value="MFC5290388.1"/>
    <property type="molecule type" value="Genomic_DNA"/>
</dbReference>
<accession>A0ABW0EVC1</accession>
<feature type="domain" description="ABC transporter" evidence="7">
    <location>
        <begin position="2"/>
        <end position="237"/>
    </location>
</feature>
<evidence type="ECO:0000259" key="7">
    <source>
        <dbReference type="PROSITE" id="PS50893"/>
    </source>
</evidence>
<dbReference type="InterPro" id="IPR027417">
    <property type="entry name" value="P-loop_NTPase"/>
</dbReference>
<dbReference type="PANTHER" id="PTHR42711:SF5">
    <property type="entry name" value="ABC TRANSPORTER ATP-BINDING PROTEIN NATA"/>
    <property type="match status" value="1"/>
</dbReference>
<keyword evidence="3" id="KW-0813">Transport</keyword>
<evidence type="ECO:0000313" key="9">
    <source>
        <dbReference type="Proteomes" id="UP001596157"/>
    </source>
</evidence>
<keyword evidence="4" id="KW-0547">Nucleotide-binding</keyword>
<evidence type="ECO:0000256" key="1">
    <source>
        <dbReference type="ARBA" id="ARBA00004202"/>
    </source>
</evidence>
<dbReference type="InterPro" id="IPR050763">
    <property type="entry name" value="ABC_transporter_ATP-binding"/>
</dbReference>
<proteinExistence type="inferred from homology"/>
<dbReference type="Pfam" id="PF13732">
    <property type="entry name" value="DrrA1-3_C"/>
    <property type="match status" value="1"/>
</dbReference>
<dbReference type="Gene3D" id="3.40.50.300">
    <property type="entry name" value="P-loop containing nucleotide triphosphate hydrolases"/>
    <property type="match status" value="1"/>
</dbReference>
<evidence type="ECO:0000256" key="6">
    <source>
        <dbReference type="ARBA" id="ARBA00023251"/>
    </source>
</evidence>
<dbReference type="InterPro" id="IPR025302">
    <property type="entry name" value="DrrA1/2-like_C"/>
</dbReference>
<evidence type="ECO:0000256" key="4">
    <source>
        <dbReference type="ARBA" id="ARBA00022741"/>
    </source>
</evidence>
<protein>
    <submittedName>
        <fullName evidence="8">ATP-binding cassette domain-containing protein</fullName>
    </submittedName>
</protein>
<organism evidence="8 9">
    <name type="scientific">Actinokineospora guangxiensis</name>
    <dbReference type="NCBI Taxonomy" id="1490288"/>
    <lineage>
        <taxon>Bacteria</taxon>
        <taxon>Bacillati</taxon>
        <taxon>Actinomycetota</taxon>
        <taxon>Actinomycetes</taxon>
        <taxon>Pseudonocardiales</taxon>
        <taxon>Pseudonocardiaceae</taxon>
        <taxon>Actinokineospora</taxon>
    </lineage>
</organism>
<keyword evidence="6" id="KW-0046">Antibiotic resistance</keyword>
<dbReference type="Proteomes" id="UP001596157">
    <property type="component" value="Unassembled WGS sequence"/>
</dbReference>
<dbReference type="SMART" id="SM00382">
    <property type="entry name" value="AAA"/>
    <property type="match status" value="1"/>
</dbReference>